<dbReference type="OMA" id="DDNCANA"/>
<evidence type="ECO:0000256" key="1">
    <source>
        <dbReference type="SAM" id="MobiDB-lite"/>
    </source>
</evidence>
<proteinExistence type="predicted"/>
<keyword evidence="2" id="KW-0812">Transmembrane</keyword>
<protein>
    <recommendedName>
        <fullName evidence="6">Mid2 domain-containing protein</fullName>
    </recommendedName>
</protein>
<name>A0A165FXF4_XYLHT</name>
<evidence type="ECO:0000313" key="4">
    <source>
        <dbReference type="EMBL" id="KZF21500.1"/>
    </source>
</evidence>
<dbReference type="Proteomes" id="UP000076632">
    <property type="component" value="Unassembled WGS sequence"/>
</dbReference>
<gene>
    <name evidence="4" type="ORF">L228DRAFT_239473</name>
</gene>
<evidence type="ECO:0000256" key="2">
    <source>
        <dbReference type="SAM" id="Phobius"/>
    </source>
</evidence>
<dbReference type="GeneID" id="28896290"/>
<reference evidence="4 5" key="1">
    <citation type="journal article" date="2016" name="Fungal Biol.">
        <title>The genome of Xylona heveae provides a window into fungal endophytism.</title>
        <authorList>
            <person name="Gazis R."/>
            <person name="Kuo A."/>
            <person name="Riley R."/>
            <person name="LaButti K."/>
            <person name="Lipzen A."/>
            <person name="Lin J."/>
            <person name="Amirebrahimi M."/>
            <person name="Hesse C.N."/>
            <person name="Spatafora J.W."/>
            <person name="Henrissat B."/>
            <person name="Hainaut M."/>
            <person name="Grigoriev I.V."/>
            <person name="Hibbett D.S."/>
        </authorList>
    </citation>
    <scope>NUCLEOTIDE SEQUENCE [LARGE SCALE GENOMIC DNA]</scope>
    <source>
        <strain evidence="4 5">TC161</strain>
    </source>
</reference>
<dbReference type="EMBL" id="KV407460">
    <property type="protein sequence ID" value="KZF21500.1"/>
    <property type="molecule type" value="Genomic_DNA"/>
</dbReference>
<feature type="transmembrane region" description="Helical" evidence="2">
    <location>
        <begin position="181"/>
        <end position="204"/>
    </location>
</feature>
<dbReference type="OrthoDB" id="5215637at2759"/>
<feature type="signal peptide" evidence="3">
    <location>
        <begin position="1"/>
        <end position="28"/>
    </location>
</feature>
<evidence type="ECO:0000313" key="5">
    <source>
        <dbReference type="Proteomes" id="UP000076632"/>
    </source>
</evidence>
<dbReference type="RefSeq" id="XP_018187055.1">
    <property type="nucleotide sequence ID" value="XM_018331153.1"/>
</dbReference>
<dbReference type="AlphaFoldDB" id="A0A165FXF4"/>
<keyword evidence="5" id="KW-1185">Reference proteome</keyword>
<feature type="region of interest" description="Disordered" evidence="1">
    <location>
        <begin position="242"/>
        <end position="261"/>
    </location>
</feature>
<keyword evidence="2" id="KW-1133">Transmembrane helix</keyword>
<sequence>MGFQGHLQTRIWSVLFILLICDLASVTGSATCYYPSGDVAHRDMPCDPSARQSSCCGPLDICLGNGLCYDQSSDGLISRGSCTDQTWNDGSCSHYCADDAPNEGCAVVVCAHNEWCCGAGCCSNGTASTFSVAVGTVIGRPTDLANPSSTLPVTVTTTATNAVTITASPSNSSHTSDSRDIAIGAGVGVPLGLALLAAVGLLFYRERHYRRMYALPSSPAPYAPGQEQPYDMSHLRVAEADSIPRHRSEMPGSQPTVTYLK</sequence>
<keyword evidence="2" id="KW-0472">Membrane</keyword>
<keyword evidence="3" id="KW-0732">Signal</keyword>
<feature type="chain" id="PRO_5007857963" description="Mid2 domain-containing protein" evidence="3">
    <location>
        <begin position="29"/>
        <end position="261"/>
    </location>
</feature>
<dbReference type="InParanoid" id="A0A165FXF4"/>
<organism evidence="4 5">
    <name type="scientific">Xylona heveae (strain CBS 132557 / TC161)</name>
    <dbReference type="NCBI Taxonomy" id="1328760"/>
    <lineage>
        <taxon>Eukaryota</taxon>
        <taxon>Fungi</taxon>
        <taxon>Dikarya</taxon>
        <taxon>Ascomycota</taxon>
        <taxon>Pezizomycotina</taxon>
        <taxon>Xylonomycetes</taxon>
        <taxon>Xylonales</taxon>
        <taxon>Xylonaceae</taxon>
        <taxon>Xylona</taxon>
    </lineage>
</organism>
<accession>A0A165FXF4</accession>
<feature type="compositionally biased region" description="Polar residues" evidence="1">
    <location>
        <begin position="251"/>
        <end position="261"/>
    </location>
</feature>
<evidence type="ECO:0008006" key="6">
    <source>
        <dbReference type="Google" id="ProtNLM"/>
    </source>
</evidence>
<dbReference type="STRING" id="1328760.A0A165FXF4"/>
<evidence type="ECO:0000256" key="3">
    <source>
        <dbReference type="SAM" id="SignalP"/>
    </source>
</evidence>